<accession>A0ABD0K5L2</accession>
<protein>
    <submittedName>
        <fullName evidence="1">Uncharacterized protein</fullName>
    </submittedName>
</protein>
<feature type="non-terminal residue" evidence="1">
    <location>
        <position position="1"/>
    </location>
</feature>
<reference evidence="1 2" key="1">
    <citation type="journal article" date="2023" name="Sci. Data">
        <title>Genome assembly of the Korean intertidal mud-creeper Batillaria attramentaria.</title>
        <authorList>
            <person name="Patra A.K."/>
            <person name="Ho P.T."/>
            <person name="Jun S."/>
            <person name="Lee S.J."/>
            <person name="Kim Y."/>
            <person name="Won Y.J."/>
        </authorList>
    </citation>
    <scope>NUCLEOTIDE SEQUENCE [LARGE SCALE GENOMIC DNA]</scope>
    <source>
        <strain evidence="1">Wonlab-2016</strain>
    </source>
</reference>
<comment type="caution">
    <text evidence="1">The sequence shown here is derived from an EMBL/GenBank/DDBJ whole genome shotgun (WGS) entry which is preliminary data.</text>
</comment>
<keyword evidence="2" id="KW-1185">Reference proteome</keyword>
<feature type="non-terminal residue" evidence="1">
    <location>
        <position position="73"/>
    </location>
</feature>
<proteinExistence type="predicted"/>
<sequence>HVLRKKEKKMESFPHSKQRISVGNLKLKLKSNFDNLPHGRYQEKRKYGTKMTENTVHKANKIPTIYHLNAFQN</sequence>
<dbReference type="AlphaFoldDB" id="A0ABD0K5L2"/>
<gene>
    <name evidence="1" type="ORF">BaRGS_00026565</name>
</gene>
<name>A0ABD0K5L2_9CAEN</name>
<organism evidence="1 2">
    <name type="scientific">Batillaria attramentaria</name>
    <dbReference type="NCBI Taxonomy" id="370345"/>
    <lineage>
        <taxon>Eukaryota</taxon>
        <taxon>Metazoa</taxon>
        <taxon>Spiralia</taxon>
        <taxon>Lophotrochozoa</taxon>
        <taxon>Mollusca</taxon>
        <taxon>Gastropoda</taxon>
        <taxon>Caenogastropoda</taxon>
        <taxon>Sorbeoconcha</taxon>
        <taxon>Cerithioidea</taxon>
        <taxon>Batillariidae</taxon>
        <taxon>Batillaria</taxon>
    </lineage>
</organism>
<dbReference type="Proteomes" id="UP001519460">
    <property type="component" value="Unassembled WGS sequence"/>
</dbReference>
<dbReference type="EMBL" id="JACVVK020000249">
    <property type="protein sequence ID" value="KAK7482216.1"/>
    <property type="molecule type" value="Genomic_DNA"/>
</dbReference>
<evidence type="ECO:0000313" key="2">
    <source>
        <dbReference type="Proteomes" id="UP001519460"/>
    </source>
</evidence>
<evidence type="ECO:0000313" key="1">
    <source>
        <dbReference type="EMBL" id="KAK7482216.1"/>
    </source>
</evidence>